<keyword evidence="2" id="KW-1185">Reference proteome</keyword>
<dbReference type="KEGG" id="dpa:109540630"/>
<proteinExistence type="predicted"/>
<dbReference type="AlphaFoldDB" id="A0AAR5PUD8"/>
<dbReference type="EnsemblMetazoa" id="XM_019909066.1">
    <property type="protein sequence ID" value="XP_019764625.1"/>
    <property type="gene ID" value="LOC109540630"/>
</dbReference>
<accession>A0AAR5PUD8</accession>
<reference evidence="1" key="2">
    <citation type="submission" date="2024-08" db="UniProtKB">
        <authorList>
            <consortium name="EnsemblMetazoa"/>
        </authorList>
    </citation>
    <scope>IDENTIFICATION</scope>
</reference>
<dbReference type="Proteomes" id="UP000019118">
    <property type="component" value="Unassembled WGS sequence"/>
</dbReference>
<name>A0AAR5PUD8_DENPD</name>
<evidence type="ECO:0000313" key="1">
    <source>
        <dbReference type="EnsemblMetazoa" id="XP_019764625.1"/>
    </source>
</evidence>
<sequence>MWSVQYSMMSSRYLIFYLAILFMSISYGAVLPQQRMATNIEGPSSQSRIVGPDGSVIMADNPGGRIIHQETLGVFEPVGRFVDSIFQGPQLLNPTAPGQLAHKAIDAAILGPSIGAAQDTHSVDHGTEIGAVHAADKSTVDVEAH</sequence>
<protein>
    <submittedName>
        <fullName evidence="1">Uncharacterized protein</fullName>
    </submittedName>
</protein>
<dbReference type="GeneID" id="109540630"/>
<reference evidence="2" key="1">
    <citation type="journal article" date="2013" name="Genome Biol.">
        <title>Draft genome of the mountain pine beetle, Dendroctonus ponderosae Hopkins, a major forest pest.</title>
        <authorList>
            <person name="Keeling C.I."/>
            <person name="Yuen M.M."/>
            <person name="Liao N.Y."/>
            <person name="Docking T.R."/>
            <person name="Chan S.K."/>
            <person name="Taylor G.A."/>
            <person name="Palmquist D.L."/>
            <person name="Jackman S.D."/>
            <person name="Nguyen A."/>
            <person name="Li M."/>
            <person name="Henderson H."/>
            <person name="Janes J.K."/>
            <person name="Zhao Y."/>
            <person name="Pandoh P."/>
            <person name="Moore R."/>
            <person name="Sperling F.A."/>
            <person name="Huber D.P."/>
            <person name="Birol I."/>
            <person name="Jones S.J."/>
            <person name="Bohlmann J."/>
        </authorList>
    </citation>
    <scope>NUCLEOTIDE SEQUENCE</scope>
</reference>
<organism evidence="1 2">
    <name type="scientific">Dendroctonus ponderosae</name>
    <name type="common">Mountain pine beetle</name>
    <dbReference type="NCBI Taxonomy" id="77166"/>
    <lineage>
        <taxon>Eukaryota</taxon>
        <taxon>Metazoa</taxon>
        <taxon>Ecdysozoa</taxon>
        <taxon>Arthropoda</taxon>
        <taxon>Hexapoda</taxon>
        <taxon>Insecta</taxon>
        <taxon>Pterygota</taxon>
        <taxon>Neoptera</taxon>
        <taxon>Endopterygota</taxon>
        <taxon>Coleoptera</taxon>
        <taxon>Polyphaga</taxon>
        <taxon>Cucujiformia</taxon>
        <taxon>Curculionidae</taxon>
        <taxon>Scolytinae</taxon>
        <taxon>Dendroctonus</taxon>
    </lineage>
</organism>
<evidence type="ECO:0000313" key="2">
    <source>
        <dbReference type="Proteomes" id="UP000019118"/>
    </source>
</evidence>